<accession>A0A9W4NBX1</accession>
<keyword evidence="5" id="KW-0539">Nucleus</keyword>
<evidence type="ECO:0000256" key="1">
    <source>
        <dbReference type="ARBA" id="ARBA00004123"/>
    </source>
</evidence>
<dbReference type="Proteomes" id="UP001152592">
    <property type="component" value="Unassembled WGS sequence"/>
</dbReference>
<keyword evidence="3" id="KW-0238">DNA-binding</keyword>
<gene>
    <name evidence="6" type="ORF">PSALAMII_LOCUS2472</name>
</gene>
<name>A0A9W4NBX1_9EURO</name>
<dbReference type="GO" id="GO:0005634">
    <property type="term" value="C:nucleus"/>
    <property type="evidence" value="ECO:0007669"/>
    <property type="project" value="UniProtKB-SubCell"/>
</dbReference>
<evidence type="ECO:0000313" key="7">
    <source>
        <dbReference type="Proteomes" id="UP001152592"/>
    </source>
</evidence>
<evidence type="ECO:0000256" key="3">
    <source>
        <dbReference type="ARBA" id="ARBA00023125"/>
    </source>
</evidence>
<dbReference type="GO" id="GO:0003700">
    <property type="term" value="F:DNA-binding transcription factor activity"/>
    <property type="evidence" value="ECO:0007669"/>
    <property type="project" value="InterPro"/>
</dbReference>
<keyword evidence="4" id="KW-0804">Transcription</keyword>
<dbReference type="GO" id="GO:0003677">
    <property type="term" value="F:DNA binding"/>
    <property type="evidence" value="ECO:0007669"/>
    <property type="project" value="UniProtKB-KW"/>
</dbReference>
<evidence type="ECO:0000313" key="6">
    <source>
        <dbReference type="EMBL" id="CAG8327954.1"/>
    </source>
</evidence>
<evidence type="ECO:0008006" key="8">
    <source>
        <dbReference type="Google" id="ProtNLM"/>
    </source>
</evidence>
<dbReference type="AlphaFoldDB" id="A0A9W4NBX1"/>
<dbReference type="CDD" id="cd12148">
    <property type="entry name" value="fungal_TF_MHR"/>
    <property type="match status" value="1"/>
</dbReference>
<dbReference type="PANTHER" id="PTHR46910:SF37">
    <property type="entry name" value="ZN(II)2CYS6 TRANSCRIPTION FACTOR (EUROFUNG)"/>
    <property type="match status" value="1"/>
</dbReference>
<reference evidence="6" key="1">
    <citation type="submission" date="2021-07" db="EMBL/GenBank/DDBJ databases">
        <authorList>
            <person name="Branca A.L. A."/>
        </authorList>
    </citation>
    <scope>NUCLEOTIDE SEQUENCE</scope>
</reference>
<proteinExistence type="predicted"/>
<sequence length="384" mass="42942">MSLGCVSSIITSRESLLNLQALIAMAVFAMNTCCFQIEEFLLAEACRSVLTLRYHKSSVLESDPVGCYRAFWVLYHMDKQYNFQARSSSVGKAPMLLDINKLTCQAISDLDVGCRIPSVPDSTIDGFNWFMSSIRIARIISIAYDSLFSVTASTKSPDSLLPSVNLVETMLEDWRQSIPPIFRPGETLQRSVLADPHTKEIAIRTQFYYFHLVIALQRMKVHLSSEKQKTDEYLRTLLNAARQIVDLTRFIDVEPYTPVFILTVMPLSALFILFDFIVQSPGHPGTRENLTLLDILSGHFSLLERVSDGTLPGNYLSHFARIARQHFEDFGNRNIQSSGHHSSTVAENLDLANLPAGDDPALSEHTELGDVSLFLANLDIGGFV</sequence>
<comment type="subcellular location">
    <subcellularLocation>
        <location evidence="1">Nucleus</location>
    </subcellularLocation>
</comment>
<dbReference type="InterPro" id="IPR050987">
    <property type="entry name" value="AtrR-like"/>
</dbReference>
<dbReference type="PANTHER" id="PTHR46910">
    <property type="entry name" value="TRANSCRIPTION FACTOR PDR1"/>
    <property type="match status" value="1"/>
</dbReference>
<protein>
    <recommendedName>
        <fullName evidence="8">Transcription factor domain-containing protein</fullName>
    </recommendedName>
</protein>
<dbReference type="EMBL" id="CAJVPD010000110">
    <property type="protein sequence ID" value="CAG8327954.1"/>
    <property type="molecule type" value="Genomic_DNA"/>
</dbReference>
<organism evidence="6 7">
    <name type="scientific">Penicillium salamii</name>
    <dbReference type="NCBI Taxonomy" id="1612424"/>
    <lineage>
        <taxon>Eukaryota</taxon>
        <taxon>Fungi</taxon>
        <taxon>Dikarya</taxon>
        <taxon>Ascomycota</taxon>
        <taxon>Pezizomycotina</taxon>
        <taxon>Eurotiomycetes</taxon>
        <taxon>Eurotiomycetidae</taxon>
        <taxon>Eurotiales</taxon>
        <taxon>Aspergillaceae</taxon>
        <taxon>Penicillium</taxon>
    </lineage>
</organism>
<evidence type="ECO:0000256" key="5">
    <source>
        <dbReference type="ARBA" id="ARBA00023242"/>
    </source>
</evidence>
<evidence type="ECO:0000256" key="2">
    <source>
        <dbReference type="ARBA" id="ARBA00023015"/>
    </source>
</evidence>
<dbReference type="OrthoDB" id="248923at2759"/>
<evidence type="ECO:0000256" key="4">
    <source>
        <dbReference type="ARBA" id="ARBA00023163"/>
    </source>
</evidence>
<comment type="caution">
    <text evidence="6">The sequence shown here is derived from an EMBL/GenBank/DDBJ whole genome shotgun (WGS) entry which is preliminary data.</text>
</comment>
<keyword evidence="2" id="KW-0805">Transcription regulation</keyword>